<evidence type="ECO:0000259" key="8">
    <source>
        <dbReference type="Pfam" id="PF02397"/>
    </source>
</evidence>
<evidence type="ECO:0000256" key="5">
    <source>
        <dbReference type="ARBA" id="ARBA00022989"/>
    </source>
</evidence>
<dbReference type="InterPro" id="IPR003362">
    <property type="entry name" value="Bact_transf"/>
</dbReference>
<dbReference type="InterPro" id="IPR017464">
    <property type="entry name" value="Sugar_tfrase_EpsB_2"/>
</dbReference>
<dbReference type="InterPro" id="IPR017475">
    <property type="entry name" value="EPS_sugar_tfrase"/>
</dbReference>
<dbReference type="GO" id="GO:0009242">
    <property type="term" value="P:colanic acid biosynthetic process"/>
    <property type="evidence" value="ECO:0007669"/>
    <property type="project" value="TreeGrafter"/>
</dbReference>
<feature type="transmembrane region" description="Helical" evidence="7">
    <location>
        <begin position="55"/>
        <end position="75"/>
    </location>
</feature>
<evidence type="ECO:0000313" key="9">
    <source>
        <dbReference type="EMBL" id="XCB32794.1"/>
    </source>
</evidence>
<dbReference type="PANTHER" id="PTHR30576">
    <property type="entry name" value="COLANIC BIOSYNTHESIS UDP-GLUCOSE LIPID CARRIER TRANSFERASE"/>
    <property type="match status" value="1"/>
</dbReference>
<gene>
    <name evidence="9" type="ORF">RBB77_20595</name>
</gene>
<feature type="transmembrane region" description="Helical" evidence="7">
    <location>
        <begin position="278"/>
        <end position="302"/>
    </location>
</feature>
<keyword evidence="5 7" id="KW-1133">Transmembrane helix</keyword>
<accession>A0AAU7ZPC6</accession>
<reference evidence="9" key="2">
    <citation type="journal article" date="2024" name="Environ. Microbiol.">
        <title>Genome analysis and description of Tunturibacter gen. nov. expands the diversity of Terriglobia in tundra soils.</title>
        <authorList>
            <person name="Messyasz A."/>
            <person name="Mannisto M.K."/>
            <person name="Kerkhof L.J."/>
            <person name="Haggblom M.M."/>
        </authorList>
    </citation>
    <scope>NUCLEOTIDE SEQUENCE</scope>
    <source>
        <strain evidence="9">X5P6</strain>
    </source>
</reference>
<keyword evidence="4 7" id="KW-0812">Transmembrane</keyword>
<dbReference type="EMBL" id="CP132942">
    <property type="protein sequence ID" value="XCB32794.1"/>
    <property type="molecule type" value="Genomic_DNA"/>
</dbReference>
<dbReference type="RefSeq" id="WP_353063633.1">
    <property type="nucleotide sequence ID" value="NZ_CP132942.1"/>
</dbReference>
<dbReference type="GO" id="GO:0089702">
    <property type="term" value="F:undecaprenyl-phosphate glucose phosphotransferase activity"/>
    <property type="evidence" value="ECO:0007669"/>
    <property type="project" value="TreeGrafter"/>
</dbReference>
<dbReference type="GO" id="GO:0016020">
    <property type="term" value="C:membrane"/>
    <property type="evidence" value="ECO:0007669"/>
    <property type="project" value="UniProtKB-SubCell"/>
</dbReference>
<feature type="transmembrane region" description="Helical" evidence="7">
    <location>
        <begin position="20"/>
        <end position="43"/>
    </location>
</feature>
<evidence type="ECO:0000256" key="4">
    <source>
        <dbReference type="ARBA" id="ARBA00022692"/>
    </source>
</evidence>
<protein>
    <submittedName>
        <fullName evidence="9">TIGR03013 family PEP-CTERM/XrtA system glycosyltransferase</fullName>
    </submittedName>
</protein>
<organism evidence="9">
    <name type="scientific">Tunturiibacter psychrotolerans</name>
    <dbReference type="NCBI Taxonomy" id="3069686"/>
    <lineage>
        <taxon>Bacteria</taxon>
        <taxon>Pseudomonadati</taxon>
        <taxon>Acidobacteriota</taxon>
        <taxon>Terriglobia</taxon>
        <taxon>Terriglobales</taxon>
        <taxon>Acidobacteriaceae</taxon>
        <taxon>Tunturiibacter</taxon>
    </lineage>
</organism>
<dbReference type="AlphaFoldDB" id="A0AAU7ZPC6"/>
<comment type="similarity">
    <text evidence="2">Belongs to the bacterial sugar transferase family.</text>
</comment>
<sequence length="464" mass="52885">MGAIDQMIRLFNVYYPTRTIVLLLCEALIVSGCFLLATVLLMGPDTYLVLNYENGGLKILGLTILTLLCSYYFDLYEPQRISASWEIYFRLLLVLGFLSFLLSAIIYIFPALDIAQYVLLLGLIFLTLALVAWRSAYEWVIGREIFRERVYVLGAGDRAQAIVNLLEARKDAGMEVLGWDGVVADRDQRKEAIHVALEKFSGPKPPVDRVIVAIEDRRGEFPVRELLKLRFNGVVIEDAGALLERLTGKLHLDGLHPSSFIYSEGFRVKPSQQIARRIVSTLTAAVGLFLFLPFFPIVVLLVRLSSPGPIFFRQTRVGLGGKNFSVYKFRTMRTDAEVTGAKWATKNDPRVTRVGMFMRKTRLDEVPQLWNVLRGDMGFVGPRPERPEFVPWLTEQIPYFNLRHMIRPGLTGWAQVRYGYGSTLAEAREKLEFDLYYIKHMTLGLDLLIMFETIKTIIRRQGAQ</sequence>
<feature type="transmembrane region" description="Helical" evidence="7">
    <location>
        <begin position="114"/>
        <end position="133"/>
    </location>
</feature>
<dbReference type="KEGG" id="tpsc:RBB77_20595"/>
<dbReference type="PANTHER" id="PTHR30576:SF21">
    <property type="entry name" value="UDP-GLUCOSE:UNDECAPRENYL-PHOSPHATE GLUCOSE-1-PHOSPHATE TRANSFERASE"/>
    <property type="match status" value="1"/>
</dbReference>
<name>A0AAU7ZPC6_9BACT</name>
<dbReference type="NCBIfam" id="TIGR03025">
    <property type="entry name" value="EPS_sugtrans"/>
    <property type="match status" value="1"/>
</dbReference>
<feature type="transmembrane region" description="Helical" evidence="7">
    <location>
        <begin position="87"/>
        <end position="108"/>
    </location>
</feature>
<dbReference type="NCBIfam" id="TIGR03013">
    <property type="entry name" value="EpsB_2"/>
    <property type="match status" value="1"/>
</dbReference>
<comment type="subcellular location">
    <subcellularLocation>
        <location evidence="1">Membrane</location>
        <topology evidence="1">Multi-pass membrane protein</topology>
    </subcellularLocation>
</comment>
<evidence type="ECO:0000256" key="1">
    <source>
        <dbReference type="ARBA" id="ARBA00004141"/>
    </source>
</evidence>
<keyword evidence="3" id="KW-0808">Transferase</keyword>
<evidence type="ECO:0000256" key="3">
    <source>
        <dbReference type="ARBA" id="ARBA00022679"/>
    </source>
</evidence>
<feature type="domain" description="Bacterial sugar transferase" evidence="8">
    <location>
        <begin position="277"/>
        <end position="458"/>
    </location>
</feature>
<evidence type="ECO:0000256" key="6">
    <source>
        <dbReference type="ARBA" id="ARBA00023136"/>
    </source>
</evidence>
<keyword evidence="6 7" id="KW-0472">Membrane</keyword>
<proteinExistence type="inferred from homology"/>
<reference evidence="9" key="1">
    <citation type="submission" date="2023-08" db="EMBL/GenBank/DDBJ databases">
        <authorList>
            <person name="Messyasz A."/>
            <person name="Mannisto M.K."/>
            <person name="Kerkhof L.J."/>
            <person name="Haggblom M."/>
        </authorList>
    </citation>
    <scope>NUCLEOTIDE SEQUENCE</scope>
    <source>
        <strain evidence="9">X5P6</strain>
    </source>
</reference>
<evidence type="ECO:0000256" key="2">
    <source>
        <dbReference type="ARBA" id="ARBA00006464"/>
    </source>
</evidence>
<evidence type="ECO:0000256" key="7">
    <source>
        <dbReference type="SAM" id="Phobius"/>
    </source>
</evidence>
<dbReference type="Pfam" id="PF02397">
    <property type="entry name" value="Bac_transf"/>
    <property type="match status" value="1"/>
</dbReference>